<dbReference type="WBParaSite" id="ECPE_0000561501-mRNA-1">
    <property type="protein sequence ID" value="ECPE_0000561501-mRNA-1"/>
    <property type="gene ID" value="ECPE_0000561501"/>
</dbReference>
<accession>A0A183AF67</accession>
<evidence type="ECO:0000313" key="3">
    <source>
        <dbReference type="Proteomes" id="UP000272942"/>
    </source>
</evidence>
<evidence type="ECO:0000256" key="1">
    <source>
        <dbReference type="SAM" id="MobiDB-lite"/>
    </source>
</evidence>
<feature type="region of interest" description="Disordered" evidence="1">
    <location>
        <begin position="1"/>
        <end position="47"/>
    </location>
</feature>
<feature type="region of interest" description="Disordered" evidence="1">
    <location>
        <begin position="449"/>
        <end position="546"/>
    </location>
</feature>
<name>A0A183AF67_9TREM</name>
<dbReference type="AlphaFoldDB" id="A0A183AF67"/>
<dbReference type="Proteomes" id="UP000272942">
    <property type="component" value="Unassembled WGS sequence"/>
</dbReference>
<proteinExistence type="predicted"/>
<feature type="compositionally biased region" description="Low complexity" evidence="1">
    <location>
        <begin position="484"/>
        <end position="501"/>
    </location>
</feature>
<evidence type="ECO:0000313" key="2">
    <source>
        <dbReference type="EMBL" id="VDP76006.1"/>
    </source>
</evidence>
<gene>
    <name evidence="2" type="ORF">ECPE_LOCUS5602</name>
</gene>
<feature type="compositionally biased region" description="Basic and acidic residues" evidence="1">
    <location>
        <begin position="449"/>
        <end position="463"/>
    </location>
</feature>
<feature type="region of interest" description="Disordered" evidence="1">
    <location>
        <begin position="648"/>
        <end position="672"/>
    </location>
</feature>
<sequence>MRRPISTPSKQTKNSSIQKVPSAIVSASEEKQQCQKKSIVTPVHSPTMRQSEAIHVESSPNETEQNTPASLCKLYDVSPPKLVGLSEDEPGSSLKTDSDCVSKNMAIRNSAFLSLPPPAMSSSSSYSCTNDPSIKNSMHPPKVTTTLVASTKPRPDPFTVGDGNLESLSSLDLQKSLLQEHFVASFALNEKEHSLCSLNDKYQHRSILRDPGTSKTFDYANDAVLSRTSSIPTRLVIKTFTNRNFKCIFENLSSIEYGFDPVPDQAHSCHTAPSRILAVYSECETQGKHVNFKLVQNPVLSTPLCIATKENTKVSGNISLDPRERSGSGTSELKFQLNWCFDHKPYRQTTNAVLQSIPKKSTNGDDSSEPDMECPMRSWLGRLHNQRRDHKVFTSQANVCDGQNKEAGDKVCGDLSYFKELKLIDFNPIKITLDGNQLHSHCNFRQIPRESHEPCEKKDDKLQQRSRKSGVTESHNDYNEPESQESSKLSPSLSHSSHLSPNVRRWSWHSHGARRGQDNSGNLAEHTEQPSAHNYSYRSPGRSNDISPVHLDIQAYDDRTEVAVQLLPENGRPEFGMNGPELAQRPDLANVDVIVRASLIRQPRSVADPVGSQQDQTRGHSLNVASGTFHGVVGRRSATPLSITLPVSERTGRNSTSSMHERKDLDQHSMNSKNTIPISQTTINKQSISAATPRISTAQSIPPHAYIQEVFVEVGSNPNYPGTTNQPDRLSSIHVRSPSQLRFSLRRLVPYDVPGAPNSPMHPTTESEIGEGFSIFSGPDVWTSHPDPQMAYEVILEHQTTDGQHIPISPNYETESQQMMKPETGNLDKPNKTHLSVENGLRVPPLQSTAVDEPNSVDTSFLSSHMSHSDQISSHSAESVIATNDQRPELNIDCLKSLDSPQHGQAAEQVVDFLILRCLEYVLRVSPKWLERRTMFAEAGSE</sequence>
<dbReference type="EMBL" id="UZAN01042473">
    <property type="protein sequence ID" value="VDP76006.1"/>
    <property type="molecule type" value="Genomic_DNA"/>
</dbReference>
<organism evidence="4">
    <name type="scientific">Echinostoma caproni</name>
    <dbReference type="NCBI Taxonomy" id="27848"/>
    <lineage>
        <taxon>Eukaryota</taxon>
        <taxon>Metazoa</taxon>
        <taxon>Spiralia</taxon>
        <taxon>Lophotrochozoa</taxon>
        <taxon>Platyhelminthes</taxon>
        <taxon>Trematoda</taxon>
        <taxon>Digenea</taxon>
        <taxon>Plagiorchiida</taxon>
        <taxon>Echinostomata</taxon>
        <taxon>Echinostomatoidea</taxon>
        <taxon>Echinostomatidae</taxon>
        <taxon>Echinostoma</taxon>
    </lineage>
</organism>
<keyword evidence="3" id="KW-1185">Reference proteome</keyword>
<feature type="compositionally biased region" description="Polar residues" evidence="1">
    <location>
        <begin position="529"/>
        <end position="546"/>
    </location>
</feature>
<reference evidence="4" key="1">
    <citation type="submission" date="2016-06" db="UniProtKB">
        <authorList>
            <consortium name="WormBaseParasite"/>
        </authorList>
    </citation>
    <scope>IDENTIFICATION</scope>
</reference>
<feature type="compositionally biased region" description="Polar residues" evidence="1">
    <location>
        <begin position="1"/>
        <end position="19"/>
    </location>
</feature>
<reference evidence="2 3" key="2">
    <citation type="submission" date="2018-11" db="EMBL/GenBank/DDBJ databases">
        <authorList>
            <consortium name="Pathogen Informatics"/>
        </authorList>
    </citation>
    <scope>NUCLEOTIDE SEQUENCE [LARGE SCALE GENOMIC DNA]</scope>
    <source>
        <strain evidence="2 3">Egypt</strain>
    </source>
</reference>
<evidence type="ECO:0000313" key="4">
    <source>
        <dbReference type="WBParaSite" id="ECPE_0000561501-mRNA-1"/>
    </source>
</evidence>
<protein>
    <submittedName>
        <fullName evidence="4">Protein kinase domain-containing protein</fullName>
    </submittedName>
</protein>